<proteinExistence type="predicted"/>
<reference evidence="1" key="1">
    <citation type="submission" date="2014-09" db="EMBL/GenBank/DDBJ databases">
        <authorList>
            <person name="Magalhaes I.L.F."/>
            <person name="Oliveira U."/>
            <person name="Santos F.R."/>
            <person name="Vidigal T.H.D.A."/>
            <person name="Brescovit A.D."/>
            <person name="Santos A.J."/>
        </authorList>
    </citation>
    <scope>NUCLEOTIDE SEQUENCE</scope>
    <source>
        <tissue evidence="1">Shoot tissue taken approximately 20 cm above the soil surface</tissue>
    </source>
</reference>
<organism evidence="1">
    <name type="scientific">Arundo donax</name>
    <name type="common">Giant reed</name>
    <name type="synonym">Donax arundinaceus</name>
    <dbReference type="NCBI Taxonomy" id="35708"/>
    <lineage>
        <taxon>Eukaryota</taxon>
        <taxon>Viridiplantae</taxon>
        <taxon>Streptophyta</taxon>
        <taxon>Embryophyta</taxon>
        <taxon>Tracheophyta</taxon>
        <taxon>Spermatophyta</taxon>
        <taxon>Magnoliopsida</taxon>
        <taxon>Liliopsida</taxon>
        <taxon>Poales</taxon>
        <taxon>Poaceae</taxon>
        <taxon>PACMAD clade</taxon>
        <taxon>Arundinoideae</taxon>
        <taxon>Arundineae</taxon>
        <taxon>Arundo</taxon>
    </lineage>
</organism>
<protein>
    <submittedName>
        <fullName evidence="1">Uncharacterized protein</fullName>
    </submittedName>
</protein>
<reference evidence="1" key="2">
    <citation type="journal article" date="2015" name="Data Brief">
        <title>Shoot transcriptome of the giant reed, Arundo donax.</title>
        <authorList>
            <person name="Barrero R.A."/>
            <person name="Guerrero F.D."/>
            <person name="Moolhuijzen P."/>
            <person name="Goolsby J.A."/>
            <person name="Tidwell J."/>
            <person name="Bellgard S.E."/>
            <person name="Bellgard M.I."/>
        </authorList>
    </citation>
    <scope>NUCLEOTIDE SEQUENCE</scope>
    <source>
        <tissue evidence="1">Shoot tissue taken approximately 20 cm above the soil surface</tissue>
    </source>
</reference>
<name>A0A0A8XUW2_ARUDO</name>
<dbReference type="AlphaFoldDB" id="A0A0A8XUW2"/>
<evidence type="ECO:0000313" key="1">
    <source>
        <dbReference type="EMBL" id="JAD16538.1"/>
    </source>
</evidence>
<sequence>MRGVLCITRGTVQEASVEINRLALFLISYRKERLTQQANDPKR</sequence>
<dbReference type="EMBL" id="GBRH01281357">
    <property type="protein sequence ID" value="JAD16538.1"/>
    <property type="molecule type" value="Transcribed_RNA"/>
</dbReference>
<accession>A0A0A8XUW2</accession>